<comment type="similarity">
    <text evidence="3 9">Belongs to the glycosyl hydrolase 47 family.</text>
</comment>
<proteinExistence type="inferred from homology"/>
<dbReference type="GO" id="GO:0005975">
    <property type="term" value="P:carbohydrate metabolic process"/>
    <property type="evidence" value="ECO:0007669"/>
    <property type="project" value="InterPro"/>
</dbReference>
<evidence type="ECO:0000313" key="11">
    <source>
        <dbReference type="Proteomes" id="UP000308953"/>
    </source>
</evidence>
<dbReference type="GO" id="GO:0004571">
    <property type="term" value="F:mannosyl-oligosaccharide 1,2-alpha-mannosidase activity"/>
    <property type="evidence" value="ECO:0007669"/>
    <property type="project" value="InterPro"/>
</dbReference>
<gene>
    <name evidence="10" type="ORF">D6D10_02533</name>
</gene>
<evidence type="ECO:0000256" key="9">
    <source>
        <dbReference type="RuleBase" id="RU361193"/>
    </source>
</evidence>
<evidence type="ECO:0000256" key="5">
    <source>
        <dbReference type="ARBA" id="ARBA00023157"/>
    </source>
</evidence>
<evidence type="ECO:0000256" key="8">
    <source>
        <dbReference type="PIRSR" id="PIRSR601382-3"/>
    </source>
</evidence>
<dbReference type="PRINTS" id="PR00747">
    <property type="entry name" value="GLYHDRLASE47"/>
</dbReference>
<dbReference type="GO" id="GO:0016020">
    <property type="term" value="C:membrane"/>
    <property type="evidence" value="ECO:0007669"/>
    <property type="project" value="InterPro"/>
</dbReference>
<feature type="active site" description="Proton donor" evidence="6">
    <location>
        <position position="440"/>
    </location>
</feature>
<keyword evidence="5 8" id="KW-1015">Disulfide bond</keyword>
<sequence>MRLHISSTMISVSRRWILTCILACVTLSLVFNLLEQDSWTPPPPPPPMEAPPLPPDFSWKTLPRQWPLNSSMIPLPTGPPADIPRIQHKPTKETPVERFKRQKRLAAVKNSFKHSWNGYKKNAWLQDEVQPLSGGYKNGFGGWGATLVDSLDTLWIVDMKKEFEQAVDALKHLDFTMSPSQSISVFETTIRYVGGLLSAYDLSEERYPILLEKAIQLGDMLYASFDTPNNMPVVGHWNWLKAAKGDLQSAPSNALSADIGSLSLEFTRLTQLTGDPKYYDAIQRIMNAFEASQDTTRLPGMWPVSLDARKLDFTNDRVFTLGAMADSLYEYFPKQYLLLNGRDKQTQHMYEKSMAVAKEHLFYRPLNPQNLDLLISGSVRQIGAGYDRKSEGQHLTCFVGGMVGLGAMIFDTPEDLDTARQLTDGCVWAYESTPSGMMPEIFEAIPCTDDEDCKWSEERWYKGLVMAVHRVINTSTRSLKEQAQAIIDKGRLPLGFAKVVDSRYYLRPEAIESVFYMYRITGDKAWQDKAWKMFQAIDSHARTDIAYAVVQDVRDEQSQLTDTMESFWTGETLKYFYLIFSDPDLVSLDEFVLNTEAHPLRRPST</sequence>
<dbReference type="GO" id="GO:0005783">
    <property type="term" value="C:endoplasmic reticulum"/>
    <property type="evidence" value="ECO:0007669"/>
    <property type="project" value="TreeGrafter"/>
</dbReference>
<protein>
    <recommendedName>
        <fullName evidence="9">alpha-1,2-Mannosidase</fullName>
        <ecNumber evidence="9">3.2.1.-</ecNumber>
    </recommendedName>
</protein>
<feature type="disulfide bond" evidence="8">
    <location>
        <begin position="397"/>
        <end position="426"/>
    </location>
</feature>
<dbReference type="FunFam" id="1.50.10.10:FF:000037">
    <property type="entry name" value="alpha-1,2-Mannosidase"/>
    <property type="match status" value="1"/>
</dbReference>
<dbReference type="Pfam" id="PF01532">
    <property type="entry name" value="Glyco_hydro_47"/>
    <property type="match status" value="1"/>
</dbReference>
<dbReference type="Gene3D" id="1.50.10.10">
    <property type="match status" value="1"/>
</dbReference>
<feature type="active site" evidence="6">
    <location>
        <position position="326"/>
    </location>
</feature>
<dbReference type="Proteomes" id="UP000308953">
    <property type="component" value="Unassembled WGS sequence"/>
</dbReference>
<dbReference type="GO" id="GO:0005509">
    <property type="term" value="F:calcium ion binding"/>
    <property type="evidence" value="ECO:0007669"/>
    <property type="project" value="InterPro"/>
</dbReference>
<keyword evidence="7" id="KW-0479">Metal-binding</keyword>
<keyword evidence="4 9" id="KW-0378">Hydrolase</keyword>
<dbReference type="InterPro" id="IPR012341">
    <property type="entry name" value="6hp_glycosidase-like_sf"/>
</dbReference>
<keyword evidence="9" id="KW-0326">Glycosidase</keyword>
<dbReference type="EMBL" id="QZAV01000030">
    <property type="protein sequence ID" value="THX41690.1"/>
    <property type="molecule type" value="Genomic_DNA"/>
</dbReference>
<evidence type="ECO:0000256" key="4">
    <source>
        <dbReference type="ARBA" id="ARBA00022801"/>
    </source>
</evidence>
<name>A0A4S9F2Q4_AURPU</name>
<comment type="pathway">
    <text evidence="2">Protein modification; protein glycosylation.</text>
</comment>
<dbReference type="InterPro" id="IPR050749">
    <property type="entry name" value="Glycosyl_Hydrolase_47"/>
</dbReference>
<dbReference type="InterPro" id="IPR001382">
    <property type="entry name" value="Glyco_hydro_47"/>
</dbReference>
<comment type="caution">
    <text evidence="10">The sequence shown here is derived from an EMBL/GenBank/DDBJ whole genome shotgun (WGS) entry which is preliminary data.</text>
</comment>
<dbReference type="GO" id="GO:0036503">
    <property type="term" value="P:ERAD pathway"/>
    <property type="evidence" value="ECO:0007669"/>
    <property type="project" value="UniProtKB-ARBA"/>
</dbReference>
<comment type="cofactor">
    <cofactor evidence="1 7">
        <name>Ca(2+)</name>
        <dbReference type="ChEBI" id="CHEBI:29108"/>
    </cofactor>
</comment>
<evidence type="ECO:0000256" key="2">
    <source>
        <dbReference type="ARBA" id="ARBA00004922"/>
    </source>
</evidence>
<evidence type="ECO:0000256" key="7">
    <source>
        <dbReference type="PIRSR" id="PIRSR601382-2"/>
    </source>
</evidence>
<evidence type="ECO:0000256" key="3">
    <source>
        <dbReference type="ARBA" id="ARBA00007658"/>
    </source>
</evidence>
<dbReference type="PANTHER" id="PTHR11742:SF49">
    <property type="entry name" value="ALPHA-1,2-MANNOSIDASE"/>
    <property type="match status" value="1"/>
</dbReference>
<dbReference type="SUPFAM" id="SSF48225">
    <property type="entry name" value="Seven-hairpin glycosidases"/>
    <property type="match status" value="1"/>
</dbReference>
<dbReference type="UniPathway" id="UPA00378"/>
<organism evidence="10 11">
    <name type="scientific">Aureobasidium pullulans</name>
    <name type="common">Black yeast</name>
    <name type="synonym">Pullularia pullulans</name>
    <dbReference type="NCBI Taxonomy" id="5580"/>
    <lineage>
        <taxon>Eukaryota</taxon>
        <taxon>Fungi</taxon>
        <taxon>Dikarya</taxon>
        <taxon>Ascomycota</taxon>
        <taxon>Pezizomycotina</taxon>
        <taxon>Dothideomycetes</taxon>
        <taxon>Dothideomycetidae</taxon>
        <taxon>Dothideales</taxon>
        <taxon>Saccotheciaceae</taxon>
        <taxon>Aureobasidium</taxon>
    </lineage>
</organism>
<evidence type="ECO:0000256" key="6">
    <source>
        <dbReference type="PIRSR" id="PIRSR601382-1"/>
    </source>
</evidence>
<feature type="binding site" evidence="7">
    <location>
        <position position="595"/>
    </location>
    <ligand>
        <name>Ca(2+)</name>
        <dbReference type="ChEBI" id="CHEBI:29108"/>
    </ligand>
</feature>
<accession>A0A4S9F2Q4</accession>
<keyword evidence="7" id="KW-0106">Calcium</keyword>
<evidence type="ECO:0000256" key="1">
    <source>
        <dbReference type="ARBA" id="ARBA00001913"/>
    </source>
</evidence>
<dbReference type="PANTHER" id="PTHR11742">
    <property type="entry name" value="MANNOSYL-OLIGOSACCHARIDE ALPHA-1,2-MANNOSIDASE-RELATED"/>
    <property type="match status" value="1"/>
</dbReference>
<reference evidence="10 11" key="1">
    <citation type="submission" date="2018-10" db="EMBL/GenBank/DDBJ databases">
        <title>Fifty Aureobasidium pullulans genomes reveal a recombining polyextremotolerant generalist.</title>
        <authorList>
            <person name="Gostincar C."/>
            <person name="Turk M."/>
            <person name="Zajc J."/>
            <person name="Gunde-Cimerman N."/>
        </authorList>
    </citation>
    <scope>NUCLEOTIDE SEQUENCE [LARGE SCALE GENOMIC DNA]</scope>
    <source>
        <strain evidence="10 11">EXF-9785</strain>
    </source>
</reference>
<feature type="active site" evidence="6">
    <location>
        <position position="509"/>
    </location>
</feature>
<feature type="active site" description="Proton donor" evidence="6">
    <location>
        <position position="187"/>
    </location>
</feature>
<dbReference type="InterPro" id="IPR036026">
    <property type="entry name" value="Seven-hairpin_glycosidases"/>
</dbReference>
<dbReference type="AlphaFoldDB" id="A0A4S9F2Q4"/>
<dbReference type="EC" id="3.2.1.-" evidence="9"/>
<evidence type="ECO:0000313" key="10">
    <source>
        <dbReference type="EMBL" id="THX41690.1"/>
    </source>
</evidence>